<reference evidence="1" key="1">
    <citation type="journal article" date="2012" name="PLoS ONE">
        <title>Gene sets for utilization of primary and secondary nutrition supplies in the distal gut of endangered iberian lynx.</title>
        <authorList>
            <person name="Alcaide M."/>
            <person name="Messina E."/>
            <person name="Richter M."/>
            <person name="Bargiela R."/>
            <person name="Peplies J."/>
            <person name="Huws S.A."/>
            <person name="Newbold C.J."/>
            <person name="Golyshin P.N."/>
            <person name="Simon M.A."/>
            <person name="Lopez G."/>
            <person name="Yakimov M.M."/>
            <person name="Ferrer M."/>
        </authorList>
    </citation>
    <scope>NUCLEOTIDE SEQUENCE</scope>
</reference>
<evidence type="ECO:0008006" key="2">
    <source>
        <dbReference type="Google" id="ProtNLM"/>
    </source>
</evidence>
<proteinExistence type="predicted"/>
<protein>
    <recommendedName>
        <fullName evidence="2">DUF4357 domain-containing protein</fullName>
    </recommendedName>
</protein>
<dbReference type="EMBL" id="AMCI01005008">
    <property type="protein sequence ID" value="EJW96968.1"/>
    <property type="molecule type" value="Genomic_DNA"/>
</dbReference>
<organism evidence="1">
    <name type="scientific">gut metagenome</name>
    <dbReference type="NCBI Taxonomy" id="749906"/>
    <lineage>
        <taxon>unclassified sequences</taxon>
        <taxon>metagenomes</taxon>
        <taxon>organismal metagenomes</taxon>
    </lineage>
</organism>
<name>J9FR41_9ZZZZ</name>
<dbReference type="AlphaFoldDB" id="J9FR41"/>
<gene>
    <name evidence="1" type="ORF">EVA_14926</name>
</gene>
<comment type="caution">
    <text evidence="1">The sequence shown here is derived from an EMBL/GenBank/DDBJ whole genome shotgun (WGS) entry which is preliminary data.</text>
</comment>
<accession>J9FR41</accession>
<evidence type="ECO:0000313" key="1">
    <source>
        <dbReference type="EMBL" id="EJW96968.1"/>
    </source>
</evidence>
<sequence length="78" mass="8597">MDATPSLNPAFRETIKQLVEAKKLQKIDGVWTFVEDVRMASSVQAASILMRTAAGADAWKNAEGIPLTASRSKEQRTY</sequence>